<accession>A0A8V1AKJ4</accession>
<feature type="chain" id="PRO_5036494918" evidence="6">
    <location>
        <begin position="29"/>
        <end position="591"/>
    </location>
</feature>
<feature type="disulfide bond" evidence="5">
    <location>
        <begin position="514"/>
        <end position="578"/>
    </location>
</feature>
<dbReference type="PANTHER" id="PTHR48071">
    <property type="entry name" value="SRCR DOMAIN-CONTAINING PROTEIN"/>
    <property type="match status" value="1"/>
</dbReference>
<dbReference type="Ensembl" id="ENSGALT00010070461.1">
    <property type="protein sequence ID" value="ENSGALP00010043152.1"/>
    <property type="gene ID" value="ENSGALG00010029159.1"/>
</dbReference>
<evidence type="ECO:0000313" key="8">
    <source>
        <dbReference type="Ensembl" id="ENSGALP00010043152.1"/>
    </source>
</evidence>
<evidence type="ECO:0000259" key="7">
    <source>
        <dbReference type="PROSITE" id="PS50287"/>
    </source>
</evidence>
<dbReference type="GlyGen" id="A0A8V1AKJ4">
    <property type="glycosylation" value="2 sites"/>
</dbReference>
<dbReference type="SMART" id="SM00202">
    <property type="entry name" value="SR"/>
    <property type="match status" value="4"/>
</dbReference>
<name>A0A8V1AKJ4_CHICK</name>
<dbReference type="GeneTree" id="ENSGT00940000160521"/>
<evidence type="ECO:0000256" key="6">
    <source>
        <dbReference type="SAM" id="SignalP"/>
    </source>
</evidence>
<feature type="disulfide bond" evidence="5">
    <location>
        <begin position="237"/>
        <end position="247"/>
    </location>
</feature>
<keyword evidence="4" id="KW-0325">Glycoprotein</keyword>
<reference evidence="8" key="3">
    <citation type="submission" date="2025-09" db="UniProtKB">
        <authorList>
            <consortium name="Ensembl"/>
        </authorList>
    </citation>
    <scope>IDENTIFICATION</scope>
    <source>
        <strain evidence="8">broiler</strain>
    </source>
</reference>
<evidence type="ECO:0000256" key="3">
    <source>
        <dbReference type="ARBA" id="ARBA00023157"/>
    </source>
</evidence>
<reference evidence="8" key="1">
    <citation type="submission" date="2020-11" db="EMBL/GenBank/DDBJ databases">
        <title>Gallus gallus (Chicken) genome, bGalGal1, GRCg7b, maternal haplotype autosomes + Z &amp; W.</title>
        <authorList>
            <person name="Warren W."/>
            <person name="Formenti G."/>
            <person name="Fedrigo O."/>
            <person name="Haase B."/>
            <person name="Mountcastle J."/>
            <person name="Balacco J."/>
            <person name="Tracey A."/>
            <person name="Schneider V."/>
            <person name="Okimoto R."/>
            <person name="Cheng H."/>
            <person name="Hawken R."/>
            <person name="Howe K."/>
            <person name="Jarvis E.D."/>
        </authorList>
    </citation>
    <scope>NUCLEOTIDE SEQUENCE [LARGE SCALE GENOMIC DNA]</scope>
    <source>
        <strain evidence="8">Broiler</strain>
    </source>
</reference>
<keyword evidence="9" id="KW-1185">Reference proteome</keyword>
<dbReference type="Pfam" id="PF00530">
    <property type="entry name" value="SRCR"/>
    <property type="match status" value="4"/>
</dbReference>
<feature type="disulfide bond" evidence="5">
    <location>
        <begin position="558"/>
        <end position="568"/>
    </location>
</feature>
<dbReference type="InterPro" id="IPR001190">
    <property type="entry name" value="SRCR"/>
</dbReference>
<feature type="disulfide bond" evidence="5">
    <location>
        <begin position="363"/>
        <end position="424"/>
    </location>
</feature>
<feature type="domain" description="SRCR" evidence="7">
    <location>
        <begin position="168"/>
        <end position="268"/>
    </location>
</feature>
<feature type="signal peptide" evidence="6">
    <location>
        <begin position="1"/>
        <end position="28"/>
    </location>
</feature>
<feature type="domain" description="SRCR" evidence="7">
    <location>
        <begin position="489"/>
        <end position="589"/>
    </location>
</feature>
<feature type="disulfide bond" evidence="5">
    <location>
        <begin position="527"/>
        <end position="588"/>
    </location>
</feature>
<feature type="domain" description="SRCR" evidence="7">
    <location>
        <begin position="325"/>
        <end position="425"/>
    </location>
</feature>
<dbReference type="AlphaFoldDB" id="A0A8V1AKJ4"/>
<dbReference type="PANTHER" id="PTHR48071:SF27">
    <property type="entry name" value="SCAVENGER RECEPTOR CYSTEINE-RICH TYPE 1 PROTEIN M130-LIKE"/>
    <property type="match status" value="1"/>
</dbReference>
<evidence type="ECO:0000256" key="4">
    <source>
        <dbReference type="ARBA" id="ARBA00023180"/>
    </source>
</evidence>
<keyword evidence="3 5" id="KW-1015">Disulfide bond</keyword>
<feature type="disulfide bond" evidence="5">
    <location>
        <begin position="193"/>
        <end position="257"/>
    </location>
</feature>
<organism evidence="8 9">
    <name type="scientific">Gallus gallus</name>
    <name type="common">Chicken</name>
    <dbReference type="NCBI Taxonomy" id="9031"/>
    <lineage>
        <taxon>Eukaryota</taxon>
        <taxon>Metazoa</taxon>
        <taxon>Chordata</taxon>
        <taxon>Craniata</taxon>
        <taxon>Vertebrata</taxon>
        <taxon>Euteleostomi</taxon>
        <taxon>Archelosauria</taxon>
        <taxon>Archosauria</taxon>
        <taxon>Dinosauria</taxon>
        <taxon>Saurischia</taxon>
        <taxon>Theropoda</taxon>
        <taxon>Coelurosauria</taxon>
        <taxon>Aves</taxon>
        <taxon>Neognathae</taxon>
        <taxon>Galloanserae</taxon>
        <taxon>Galliformes</taxon>
        <taxon>Phasianidae</taxon>
        <taxon>Phasianinae</taxon>
        <taxon>Gallus</taxon>
    </lineage>
</organism>
<dbReference type="Proteomes" id="UP000000539">
    <property type="component" value="Chromosome 19"/>
</dbReference>
<evidence type="ECO:0000256" key="1">
    <source>
        <dbReference type="ARBA" id="ARBA00022729"/>
    </source>
</evidence>
<feature type="disulfide bond" evidence="5">
    <location>
        <begin position="394"/>
        <end position="404"/>
    </location>
</feature>
<keyword evidence="1 6" id="KW-0732">Signal</keyword>
<feature type="disulfide bond" evidence="5">
    <location>
        <begin position="64"/>
        <end position="128"/>
    </location>
</feature>
<dbReference type="FunFam" id="3.10.250.10:FF:000006">
    <property type="entry name" value="neurotrypsin isoform X2"/>
    <property type="match status" value="1"/>
</dbReference>
<keyword evidence="2" id="KW-0677">Repeat</keyword>
<protein>
    <submittedName>
        <fullName evidence="8">Scavenger receptor cysteine rich family member with 4 domains</fullName>
    </submittedName>
</protein>
<feature type="domain" description="SRCR" evidence="7">
    <location>
        <begin position="39"/>
        <end position="139"/>
    </location>
</feature>
<dbReference type="PROSITE" id="PS00420">
    <property type="entry name" value="SRCR_1"/>
    <property type="match status" value="4"/>
</dbReference>
<feature type="disulfide bond" evidence="5">
    <location>
        <begin position="108"/>
        <end position="118"/>
    </location>
</feature>
<feature type="disulfide bond" evidence="5">
    <location>
        <begin position="77"/>
        <end position="138"/>
    </location>
</feature>
<dbReference type="Gene3D" id="3.10.250.10">
    <property type="entry name" value="SRCR-like domain"/>
    <property type="match status" value="4"/>
</dbReference>
<evidence type="ECO:0000256" key="2">
    <source>
        <dbReference type="ARBA" id="ARBA00022737"/>
    </source>
</evidence>
<dbReference type="SUPFAM" id="SSF56487">
    <property type="entry name" value="SRCR-like"/>
    <property type="match status" value="4"/>
</dbReference>
<evidence type="ECO:0000256" key="5">
    <source>
        <dbReference type="PROSITE-ProRule" id="PRU00196"/>
    </source>
</evidence>
<dbReference type="PROSITE" id="PS50287">
    <property type="entry name" value="SRCR_2"/>
    <property type="match status" value="4"/>
</dbReference>
<dbReference type="FunFam" id="3.10.250.10:FF:000001">
    <property type="entry name" value="Lysyl oxidase 4 isoform X1"/>
    <property type="match status" value="3"/>
</dbReference>
<dbReference type="PRINTS" id="PR00258">
    <property type="entry name" value="SPERACTRCPTR"/>
</dbReference>
<sequence length="591" mass="62232">MSPGSCMACGALPSSLLLLLFLLGPTGTSEPSPPPLPELRLANGPSRCQGRVEILYNGSWGTVCDDDWDIVDANVVCRQLGCGHAIAMPAPMTFGQGSGPIFLDNVDCKGQEAALSECWSHGWGVHNCYHYEDVAVVCNELSPTSASEGPTSRTATASVQNGEGDGRIRLVSGADACQGRVEIFYQGSWGTVCDDDWGLSDASVVCKQVGCGPALEYKSNAYFGYGTGHILLDNVNCEGSEPILSACYSLGWGIHNCGHHEDAGVICMGLDTSTVTSFTTSTALDYEEMLTATATAVTDGHEQPSPATKVVTTVLVTAELESGGVRLANGNGSCRGRVEVRHGGTWGTVCDDDWDFPDAQVVCRQLGCGPAVSATVLGSFGYGSGPVLLDNVGCDGHEARLADCFHLGWGQHNCGHHEDAGVVCRGADDSGDHFQEATVATTTSAPTLLEDGERPMGAGVEKRGSPWPGLAGTSPFSSTPSQCPTAGFLRLVNGSHRCEGRVEMFYLSQWGTVCDDAWDLRDAEVVCRQLGCGSAVAAWGEAHYGPGTGYIFLDNLKCKGSEPALLRCSHIRWDVHNCDHSEDASAVCSLL</sequence>
<dbReference type="InterPro" id="IPR036772">
    <property type="entry name" value="SRCR-like_dom_sf"/>
</dbReference>
<feature type="disulfide bond" evidence="5">
    <location>
        <begin position="350"/>
        <end position="414"/>
    </location>
</feature>
<evidence type="ECO:0000313" key="9">
    <source>
        <dbReference type="Proteomes" id="UP000000539"/>
    </source>
</evidence>
<reference evidence="8" key="2">
    <citation type="submission" date="2025-08" db="UniProtKB">
        <authorList>
            <consortium name="Ensembl"/>
        </authorList>
    </citation>
    <scope>IDENTIFICATION</scope>
    <source>
        <strain evidence="8">broiler</strain>
    </source>
</reference>
<feature type="disulfide bond" evidence="5">
    <location>
        <begin position="206"/>
        <end position="267"/>
    </location>
</feature>
<dbReference type="GO" id="GO:0016020">
    <property type="term" value="C:membrane"/>
    <property type="evidence" value="ECO:0007669"/>
    <property type="project" value="InterPro"/>
</dbReference>
<proteinExistence type="predicted"/>